<evidence type="ECO:0000313" key="3">
    <source>
        <dbReference type="Proteomes" id="UP000295814"/>
    </source>
</evidence>
<sequence>MKSILFLLFTTFILYAPPTVAQLVMPTKAQFNEQLDLINIGLKKYPKTKFVAHIDYVSYTIILTSKTTKIEVPLSEGKWFFYNISKGKIKIYNSGDDSLLVVNNQKVKMYLIYCKTKDKETIDNYILNPIAKIKQLVDDKNRIEGMSKEELTKVNKELIDEKNEIYFLRNFPFKETFTATKTGFDNLKAGDIQKTVDGKHYYNTIFTDFPGLKSEISVDPKTGICQLVLRADYLRHYYLSFHIEKHKGLIDRSQVDDHYVIEEDNIPYGFIYTREEGRMTITSYNWKQFNEQFENILKSGKEDGLKTDLPLFNRVTGYKTADKSNNSTLLSYFFNGEETKILDNFIGTYMFETPERFKSGEYVLDENYVSKYLRYYSDPNSAKENLVRVTHYAFDYAGRTIFMTKADSKANAGCTVFFVIGETQSIEEKLLKGDNLADQIWAENQKQYEKNLEEWRARNKRMKEARFDRLFSSNREAHFEQSVEKLQKALSENDRVTVSGWGVKRAVANIKLDDYYGKYTLIILTSDGTKPNYRLSCKRYNLSENEVIEGSYYASAADYNKTAREHFDQFYKVNSSYAITYSSVDFNSGCDFENKGKTYEEIIAIESTRDFKLKIDVGKTEFDKTNPLVGYIVISISE</sequence>
<accession>A0A562YCH4</accession>
<protein>
    <submittedName>
        <fullName evidence="2">Uncharacterized protein</fullName>
    </submittedName>
</protein>
<feature type="signal peptide" evidence="1">
    <location>
        <begin position="1"/>
        <end position="21"/>
    </location>
</feature>
<proteinExistence type="predicted"/>
<dbReference type="RefSeq" id="WP_133357102.1">
    <property type="nucleotide sequence ID" value="NZ_SMZJ02000007.1"/>
</dbReference>
<name>A0A562YCH4_9FLAO</name>
<evidence type="ECO:0000256" key="1">
    <source>
        <dbReference type="SAM" id="SignalP"/>
    </source>
</evidence>
<comment type="caution">
    <text evidence="2">The sequence shown here is derived from an EMBL/GenBank/DDBJ whole genome shotgun (WGS) entry which is preliminary data.</text>
</comment>
<dbReference type="AlphaFoldDB" id="A0A562YCH4"/>
<gene>
    <name evidence="2" type="ORF">E1J38_012040</name>
</gene>
<feature type="chain" id="PRO_5022730069" evidence="1">
    <location>
        <begin position="22"/>
        <end position="638"/>
    </location>
</feature>
<keyword evidence="3" id="KW-1185">Reference proteome</keyword>
<evidence type="ECO:0000313" key="2">
    <source>
        <dbReference type="EMBL" id="TWO31802.1"/>
    </source>
</evidence>
<keyword evidence="1" id="KW-0732">Signal</keyword>
<dbReference type="EMBL" id="SMZJ02000007">
    <property type="protein sequence ID" value="TWO31802.1"/>
    <property type="molecule type" value="Genomic_DNA"/>
</dbReference>
<organism evidence="2 3">
    <name type="scientific">Seonamhaeicola sediminis</name>
    <dbReference type="NCBI Taxonomy" id="2528206"/>
    <lineage>
        <taxon>Bacteria</taxon>
        <taxon>Pseudomonadati</taxon>
        <taxon>Bacteroidota</taxon>
        <taxon>Flavobacteriia</taxon>
        <taxon>Flavobacteriales</taxon>
        <taxon>Flavobacteriaceae</taxon>
    </lineage>
</organism>
<reference evidence="2 3" key="1">
    <citation type="submission" date="2019-07" db="EMBL/GenBank/DDBJ databases">
        <title>Seonamhaeicola sp. W255 draft genome.</title>
        <authorList>
            <person name="Zhang X.-Y."/>
            <person name="Zhang R."/>
            <person name="Zhong Y.-L."/>
            <person name="Du Z.-J."/>
        </authorList>
    </citation>
    <scope>NUCLEOTIDE SEQUENCE [LARGE SCALE GENOMIC DNA]</scope>
    <source>
        <strain evidence="2 3">W255</strain>
    </source>
</reference>
<dbReference type="Proteomes" id="UP000295814">
    <property type="component" value="Unassembled WGS sequence"/>
</dbReference>